<sequence length="95" mass="10474">VVEPRDSNSHLLIRATDDGLNVIIEVTDNGDGIAPDTINRILSGDQKLQKGSIGINNIKNRLKLLFGESYGLEIMSPNKPRMGTTIKLRFPMQEA</sequence>
<evidence type="ECO:0000313" key="2">
    <source>
        <dbReference type="EMBL" id="MBE0981389.1"/>
    </source>
</evidence>
<name>A0AAP1RCK4_ECOLX</name>
<dbReference type="AlphaFoldDB" id="A0AAP1RCK4"/>
<proteinExistence type="predicted"/>
<dbReference type="PANTHER" id="PTHR34220">
    <property type="entry name" value="SENSOR HISTIDINE KINASE YPDA"/>
    <property type="match status" value="1"/>
</dbReference>
<dbReference type="Proteomes" id="UP000640866">
    <property type="component" value="Unassembled WGS sequence"/>
</dbReference>
<dbReference type="Pfam" id="PF02518">
    <property type="entry name" value="HATPase_c"/>
    <property type="match status" value="1"/>
</dbReference>
<organism evidence="2 3">
    <name type="scientific">Escherichia coli</name>
    <dbReference type="NCBI Taxonomy" id="562"/>
    <lineage>
        <taxon>Bacteria</taxon>
        <taxon>Pseudomonadati</taxon>
        <taxon>Pseudomonadota</taxon>
        <taxon>Gammaproteobacteria</taxon>
        <taxon>Enterobacterales</taxon>
        <taxon>Enterobacteriaceae</taxon>
        <taxon>Escherichia</taxon>
    </lineage>
</organism>
<evidence type="ECO:0000313" key="3">
    <source>
        <dbReference type="Proteomes" id="UP000640866"/>
    </source>
</evidence>
<dbReference type="EMBL" id="JACZOI010000816">
    <property type="protein sequence ID" value="MBE0981389.1"/>
    <property type="molecule type" value="Genomic_DNA"/>
</dbReference>
<dbReference type="PANTHER" id="PTHR34220:SF7">
    <property type="entry name" value="SENSOR HISTIDINE KINASE YPDA"/>
    <property type="match status" value="1"/>
</dbReference>
<feature type="domain" description="Histidine kinase/HSP90-like ATPase" evidence="1">
    <location>
        <begin position="9"/>
        <end position="93"/>
    </location>
</feature>
<gene>
    <name evidence="2" type="ORF">IH772_30435</name>
</gene>
<dbReference type="InterPro" id="IPR050640">
    <property type="entry name" value="Bact_2-comp_sensor_kinase"/>
</dbReference>
<protein>
    <submittedName>
        <fullName evidence="2">ATPase</fullName>
    </submittedName>
</protein>
<dbReference type="InterPro" id="IPR036890">
    <property type="entry name" value="HATPase_C_sf"/>
</dbReference>
<comment type="caution">
    <text evidence="2">The sequence shown here is derived from an EMBL/GenBank/DDBJ whole genome shotgun (WGS) entry which is preliminary data.</text>
</comment>
<accession>A0AAP1RCK4</accession>
<reference evidence="2" key="1">
    <citation type="submission" date="2020-09" db="EMBL/GenBank/DDBJ databases">
        <title>Emerging polyconal dissemination of OXA-244-producing E. coli in France.</title>
        <authorList>
            <person name="Emeraud C."/>
            <person name="Girlich D."/>
            <person name="Bonnin R.A."/>
            <person name="Jousset A.B."/>
            <person name="Naas T."/>
            <person name="Dortet L."/>
        </authorList>
    </citation>
    <scope>NUCLEOTIDE SEQUENCE</scope>
    <source>
        <strain evidence="2">225E3</strain>
    </source>
</reference>
<dbReference type="Gene3D" id="3.30.565.10">
    <property type="entry name" value="Histidine kinase-like ATPase, C-terminal domain"/>
    <property type="match status" value="1"/>
</dbReference>
<dbReference type="SUPFAM" id="SSF55874">
    <property type="entry name" value="ATPase domain of HSP90 chaperone/DNA topoisomerase II/histidine kinase"/>
    <property type="match status" value="1"/>
</dbReference>
<dbReference type="RefSeq" id="WP_404854567.1">
    <property type="nucleotide sequence ID" value="NZ_JACZOI010000816.1"/>
</dbReference>
<evidence type="ECO:0000259" key="1">
    <source>
        <dbReference type="Pfam" id="PF02518"/>
    </source>
</evidence>
<feature type="non-terminal residue" evidence="2">
    <location>
        <position position="1"/>
    </location>
</feature>
<dbReference type="InterPro" id="IPR003594">
    <property type="entry name" value="HATPase_dom"/>
</dbReference>